<name>A0ABQ6HAD2_9GAMM</name>
<protein>
    <recommendedName>
        <fullName evidence="3">Terminase large subunit gp17-like C-terminal domain-containing protein</fullName>
    </recommendedName>
</protein>
<evidence type="ECO:0000259" key="3">
    <source>
        <dbReference type="Pfam" id="PF17289"/>
    </source>
</evidence>
<comment type="caution">
    <text evidence="4">The sequence shown here is derived from an EMBL/GenBank/DDBJ whole genome shotgun (WGS) entry which is preliminary data.</text>
</comment>
<evidence type="ECO:0000256" key="1">
    <source>
        <dbReference type="ARBA" id="ARBA00022612"/>
    </source>
</evidence>
<evidence type="ECO:0000313" key="4">
    <source>
        <dbReference type="EMBL" id="GLX85080.1"/>
    </source>
</evidence>
<dbReference type="RefSeq" id="WP_284296840.1">
    <property type="nucleotide sequence ID" value="NZ_BSSV01000002.1"/>
</dbReference>
<feature type="region of interest" description="Disordered" evidence="2">
    <location>
        <begin position="532"/>
        <end position="557"/>
    </location>
</feature>
<dbReference type="Pfam" id="PF17289">
    <property type="entry name" value="Terminase_6C"/>
    <property type="match status" value="1"/>
</dbReference>
<sequence length="557" mass="63408">MTRDEQLEYLALLEEQNRRLAYNDLNEYCRAIEIPGAPLLADSCPLGDDCDDPKCTGHEISNAFYPETVEPAIHHELINNTLMKVEAKEVCPDTGNIFNRVMVFMPPGSAKSTYGTVVFPTWFMGRNPRKNIITTSYASGLAKKFGRKCRTITSSTKYDEIFNAQLKTDNRAVDDWALTNESTFMCGGILSGITGNRADGLVIDDPVKGREDADSPTIREKTWEAYLNDLRTRLKPGGFILIIQTRWHEQDLSGLILPDDWDGQSGWVEAKDGEPWYVICLQAQCEREDDPLGREIGQWLWTDWFSPEHWERERRVQGSRNWDALYMQRPKPADGALIKRAWPMRYGEKPAAFLRVIFSLDTAYKASQVNDPSVLTVWGERDDGYYLLHVWRERVGLPELKKALANLYLQWKPDGVLIEDKASGQSLIQECQAGIEIEGWNRKLIIPTIAIEPEGDKLTRLVAVSPLIEAGLLWLPNIASWLTTFESELFGFPLTTHDDQVDSVSQFLRWAHAQRVNLTHYRSNNKRAALADENNQSHTDTNKGYGAVRSRNNFNGY</sequence>
<keyword evidence="1" id="KW-1188">Viral release from host cell</keyword>
<organism evidence="4 5">
    <name type="scientific">Thalassotalea loyana</name>
    <dbReference type="NCBI Taxonomy" id="280483"/>
    <lineage>
        <taxon>Bacteria</taxon>
        <taxon>Pseudomonadati</taxon>
        <taxon>Pseudomonadota</taxon>
        <taxon>Gammaproteobacteria</taxon>
        <taxon>Alteromonadales</taxon>
        <taxon>Colwelliaceae</taxon>
        <taxon>Thalassotalea</taxon>
    </lineage>
</organism>
<dbReference type="Proteomes" id="UP001157134">
    <property type="component" value="Unassembled WGS sequence"/>
</dbReference>
<dbReference type="InterPro" id="IPR006517">
    <property type="entry name" value="Phage_terminase_lsu-like_C"/>
</dbReference>
<evidence type="ECO:0000313" key="5">
    <source>
        <dbReference type="Proteomes" id="UP001157134"/>
    </source>
</evidence>
<dbReference type="InterPro" id="IPR035421">
    <property type="entry name" value="Terminase_6C"/>
</dbReference>
<gene>
    <name evidence="4" type="ORF">tloyanaT_13320</name>
</gene>
<dbReference type="Gene3D" id="3.30.420.240">
    <property type="match status" value="1"/>
</dbReference>
<evidence type="ECO:0000256" key="2">
    <source>
        <dbReference type="SAM" id="MobiDB-lite"/>
    </source>
</evidence>
<proteinExistence type="predicted"/>
<feature type="domain" description="Terminase large subunit gp17-like C-terminal" evidence="3">
    <location>
        <begin position="360"/>
        <end position="508"/>
    </location>
</feature>
<reference evidence="4 5" key="1">
    <citation type="submission" date="2023-03" db="EMBL/GenBank/DDBJ databases">
        <title>Thalassotalea loyana LMG 22536T draft genome sequence.</title>
        <authorList>
            <person name="Sawabe T."/>
        </authorList>
    </citation>
    <scope>NUCLEOTIDE SEQUENCE [LARGE SCALE GENOMIC DNA]</scope>
    <source>
        <strain evidence="4 5">LMG 22536</strain>
    </source>
</reference>
<dbReference type="NCBIfam" id="TIGR01630">
    <property type="entry name" value="psiM2_ORF9"/>
    <property type="match status" value="1"/>
</dbReference>
<keyword evidence="5" id="KW-1185">Reference proteome</keyword>
<dbReference type="EMBL" id="BSSV01000002">
    <property type="protein sequence ID" value="GLX85080.1"/>
    <property type="molecule type" value="Genomic_DNA"/>
</dbReference>
<accession>A0ABQ6HAD2</accession>